<gene>
    <name evidence="2" type="ORF">DIABBA_LOCUS11285</name>
</gene>
<feature type="transmembrane region" description="Helical" evidence="1">
    <location>
        <begin position="44"/>
        <end position="61"/>
    </location>
</feature>
<reference evidence="2" key="1">
    <citation type="submission" date="2022-01" db="EMBL/GenBank/DDBJ databases">
        <authorList>
            <person name="King R."/>
        </authorList>
    </citation>
    <scope>NUCLEOTIDE SEQUENCE</scope>
</reference>
<organism evidence="2 3">
    <name type="scientific">Diabrotica balteata</name>
    <name type="common">Banded cucumber beetle</name>
    <dbReference type="NCBI Taxonomy" id="107213"/>
    <lineage>
        <taxon>Eukaryota</taxon>
        <taxon>Metazoa</taxon>
        <taxon>Ecdysozoa</taxon>
        <taxon>Arthropoda</taxon>
        <taxon>Hexapoda</taxon>
        <taxon>Insecta</taxon>
        <taxon>Pterygota</taxon>
        <taxon>Neoptera</taxon>
        <taxon>Endopterygota</taxon>
        <taxon>Coleoptera</taxon>
        <taxon>Polyphaga</taxon>
        <taxon>Cucujiformia</taxon>
        <taxon>Chrysomeloidea</taxon>
        <taxon>Chrysomelidae</taxon>
        <taxon>Galerucinae</taxon>
        <taxon>Diabroticina</taxon>
        <taxon>Diabroticites</taxon>
        <taxon>Diabrotica</taxon>
    </lineage>
</organism>
<keyword evidence="1" id="KW-1133">Transmembrane helix</keyword>
<accession>A0A9P0DU47</accession>
<feature type="transmembrane region" description="Helical" evidence="1">
    <location>
        <begin position="18"/>
        <end position="38"/>
    </location>
</feature>
<dbReference type="EMBL" id="OU898282">
    <property type="protein sequence ID" value="CAH1283854.1"/>
    <property type="molecule type" value="Genomic_DNA"/>
</dbReference>
<sequence>MIDMYFNKSIIEIYESRYLLLNVSSICFVIPLLCNSPSISMEYYFPKFSVFFFFTLLYFILLENCKIPVITCKII</sequence>
<evidence type="ECO:0000313" key="3">
    <source>
        <dbReference type="Proteomes" id="UP001153709"/>
    </source>
</evidence>
<dbReference type="AlphaFoldDB" id="A0A9P0DU47"/>
<keyword evidence="1" id="KW-0812">Transmembrane</keyword>
<name>A0A9P0DU47_DIABA</name>
<evidence type="ECO:0000313" key="2">
    <source>
        <dbReference type="EMBL" id="CAH1283854.1"/>
    </source>
</evidence>
<protein>
    <submittedName>
        <fullName evidence="2">Uncharacterized protein</fullName>
    </submittedName>
</protein>
<proteinExistence type="predicted"/>
<dbReference type="Proteomes" id="UP001153709">
    <property type="component" value="Chromosome 7"/>
</dbReference>
<keyword evidence="1" id="KW-0472">Membrane</keyword>
<evidence type="ECO:0000256" key="1">
    <source>
        <dbReference type="SAM" id="Phobius"/>
    </source>
</evidence>
<keyword evidence="3" id="KW-1185">Reference proteome</keyword>